<keyword evidence="1" id="KW-1133">Transmembrane helix</keyword>
<feature type="transmembrane region" description="Helical" evidence="1">
    <location>
        <begin position="70"/>
        <end position="86"/>
    </location>
</feature>
<comment type="caution">
    <text evidence="3">The sequence shown here is derived from an EMBL/GenBank/DDBJ whole genome shotgun (WGS) entry which is preliminary data.</text>
</comment>
<feature type="domain" description="DUF2062" evidence="2">
    <location>
        <begin position="12"/>
        <end position="152"/>
    </location>
</feature>
<dbReference type="InterPro" id="IPR018639">
    <property type="entry name" value="DUF2062"/>
</dbReference>
<accession>A0ABW0HUQ8</accession>
<name>A0ABW0HUQ8_9BACL</name>
<feature type="transmembrane region" description="Helical" evidence="1">
    <location>
        <begin position="21"/>
        <end position="40"/>
    </location>
</feature>
<keyword evidence="4" id="KW-1185">Reference proteome</keyword>
<evidence type="ECO:0000259" key="2">
    <source>
        <dbReference type="Pfam" id="PF09835"/>
    </source>
</evidence>
<evidence type="ECO:0000313" key="3">
    <source>
        <dbReference type="EMBL" id="MFC5402802.1"/>
    </source>
</evidence>
<evidence type="ECO:0000313" key="4">
    <source>
        <dbReference type="Proteomes" id="UP001596113"/>
    </source>
</evidence>
<keyword evidence="1" id="KW-0812">Transmembrane</keyword>
<reference evidence="4" key="1">
    <citation type="journal article" date="2019" name="Int. J. Syst. Evol. Microbiol.">
        <title>The Global Catalogue of Microorganisms (GCM) 10K type strain sequencing project: providing services to taxonomists for standard genome sequencing and annotation.</title>
        <authorList>
            <consortium name="The Broad Institute Genomics Platform"/>
            <consortium name="The Broad Institute Genome Sequencing Center for Infectious Disease"/>
            <person name="Wu L."/>
            <person name="Ma J."/>
        </authorList>
    </citation>
    <scope>NUCLEOTIDE SEQUENCE [LARGE SCALE GENOMIC DNA]</scope>
    <source>
        <strain evidence="4">CGMCC 1.18575</strain>
    </source>
</reference>
<keyword evidence="1" id="KW-0472">Membrane</keyword>
<sequence length="169" mass="19341">MRLKQRLTRVGRWLKYKYKMLLREKGGASIVAMGFAIGIAIEMFTLPTLGFAFVLIFPLCYLLRGNLPAALIGFVFGKIIYIPMMYPNSIMGGWILPSHFSIHIPVVPEWINRLLYTNLKLIVGGIVDGILLGLLCYFPIRYSLNAYKAKRREKRKANKAKMDTLRLND</sequence>
<dbReference type="Pfam" id="PF09835">
    <property type="entry name" value="DUF2062"/>
    <property type="match status" value="1"/>
</dbReference>
<feature type="transmembrane region" description="Helical" evidence="1">
    <location>
        <begin position="46"/>
        <end position="63"/>
    </location>
</feature>
<protein>
    <submittedName>
        <fullName evidence="3">DUF2062 domain-containing protein</fullName>
    </submittedName>
</protein>
<organism evidence="3 4">
    <name type="scientific">Cohnella soli</name>
    <dbReference type="NCBI Taxonomy" id="425005"/>
    <lineage>
        <taxon>Bacteria</taxon>
        <taxon>Bacillati</taxon>
        <taxon>Bacillota</taxon>
        <taxon>Bacilli</taxon>
        <taxon>Bacillales</taxon>
        <taxon>Paenibacillaceae</taxon>
        <taxon>Cohnella</taxon>
    </lineage>
</organism>
<dbReference type="Proteomes" id="UP001596113">
    <property type="component" value="Unassembled WGS sequence"/>
</dbReference>
<dbReference type="EMBL" id="JBHSMI010000015">
    <property type="protein sequence ID" value="MFC5402802.1"/>
    <property type="molecule type" value="Genomic_DNA"/>
</dbReference>
<feature type="transmembrane region" description="Helical" evidence="1">
    <location>
        <begin position="121"/>
        <end position="144"/>
    </location>
</feature>
<gene>
    <name evidence="3" type="ORF">ACFPOF_08620</name>
</gene>
<dbReference type="RefSeq" id="WP_378131593.1">
    <property type="nucleotide sequence ID" value="NZ_JBHSMI010000015.1"/>
</dbReference>
<evidence type="ECO:0000256" key="1">
    <source>
        <dbReference type="SAM" id="Phobius"/>
    </source>
</evidence>
<proteinExistence type="predicted"/>